<evidence type="ECO:0000256" key="7">
    <source>
        <dbReference type="ARBA" id="ARBA00047899"/>
    </source>
</evidence>
<dbReference type="Pfam" id="PF01755">
    <property type="entry name" value="Glyco_transf_25"/>
    <property type="match status" value="1"/>
</dbReference>
<evidence type="ECO:0000313" key="10">
    <source>
        <dbReference type="EMBL" id="OZC06241.1"/>
    </source>
</evidence>
<dbReference type="GO" id="GO:0005794">
    <property type="term" value="C:Golgi apparatus"/>
    <property type="evidence" value="ECO:0007669"/>
    <property type="project" value="TreeGrafter"/>
</dbReference>
<keyword evidence="6" id="KW-0067">ATP-binding</keyword>
<dbReference type="EMBL" id="KZ270164">
    <property type="protein sequence ID" value="OZC06241.1"/>
    <property type="molecule type" value="Genomic_DNA"/>
</dbReference>
<dbReference type="PROSITE" id="PS00108">
    <property type="entry name" value="PROTEIN_KINASE_ST"/>
    <property type="match status" value="1"/>
</dbReference>
<evidence type="ECO:0000256" key="1">
    <source>
        <dbReference type="ARBA" id="ARBA00012513"/>
    </source>
</evidence>
<comment type="catalytic activity">
    <reaction evidence="8">
        <text>L-seryl-[protein] + ATP = O-phospho-L-seryl-[protein] + ADP + H(+)</text>
        <dbReference type="Rhea" id="RHEA:17989"/>
        <dbReference type="Rhea" id="RHEA-COMP:9863"/>
        <dbReference type="Rhea" id="RHEA-COMP:11604"/>
        <dbReference type="ChEBI" id="CHEBI:15378"/>
        <dbReference type="ChEBI" id="CHEBI:29999"/>
        <dbReference type="ChEBI" id="CHEBI:30616"/>
        <dbReference type="ChEBI" id="CHEBI:83421"/>
        <dbReference type="ChEBI" id="CHEBI:456216"/>
        <dbReference type="EC" id="2.7.11.1"/>
    </reaction>
</comment>
<dbReference type="AlphaFoldDB" id="A0A238BLG7"/>
<evidence type="ECO:0000256" key="3">
    <source>
        <dbReference type="ARBA" id="ARBA00022679"/>
    </source>
</evidence>
<name>A0A238BLG7_9BILA</name>
<keyword evidence="3 10" id="KW-0808">Transferase</keyword>
<comment type="catalytic activity">
    <reaction evidence="7">
        <text>L-threonyl-[protein] + ATP = O-phospho-L-threonyl-[protein] + ADP + H(+)</text>
        <dbReference type="Rhea" id="RHEA:46608"/>
        <dbReference type="Rhea" id="RHEA-COMP:11060"/>
        <dbReference type="Rhea" id="RHEA-COMP:11605"/>
        <dbReference type="ChEBI" id="CHEBI:15378"/>
        <dbReference type="ChEBI" id="CHEBI:30013"/>
        <dbReference type="ChEBI" id="CHEBI:30616"/>
        <dbReference type="ChEBI" id="CHEBI:61977"/>
        <dbReference type="ChEBI" id="CHEBI:456216"/>
        <dbReference type="EC" id="2.7.11.1"/>
    </reaction>
</comment>
<reference evidence="10 11" key="1">
    <citation type="submission" date="2015-12" db="EMBL/GenBank/DDBJ databases">
        <title>Draft genome of the nematode, Onchocerca flexuosa.</title>
        <authorList>
            <person name="Mitreva M."/>
        </authorList>
    </citation>
    <scope>NUCLEOTIDE SEQUENCE [LARGE SCALE GENOMIC DNA]</scope>
    <source>
        <strain evidence="10">Red Deer</strain>
    </source>
</reference>
<dbReference type="Gene3D" id="1.10.510.10">
    <property type="entry name" value="Transferase(Phosphotransferase) domain 1"/>
    <property type="match status" value="1"/>
</dbReference>
<dbReference type="GO" id="GO:0005524">
    <property type="term" value="F:ATP binding"/>
    <property type="evidence" value="ECO:0007669"/>
    <property type="project" value="UniProtKB-KW"/>
</dbReference>
<dbReference type="InterPro" id="IPR052239">
    <property type="entry name" value="Ser/Thr-specific_kinases"/>
</dbReference>
<dbReference type="Proteomes" id="UP000242913">
    <property type="component" value="Unassembled WGS sequence"/>
</dbReference>
<dbReference type="Pfam" id="PF00069">
    <property type="entry name" value="Pkinase"/>
    <property type="match status" value="1"/>
</dbReference>
<evidence type="ECO:0000256" key="4">
    <source>
        <dbReference type="ARBA" id="ARBA00022741"/>
    </source>
</evidence>
<sequence length="584" mass="67942">MRKKKLAISPLLFAPFGDPPTVFISEDYSNRKEISTVEVKMVPEPLLLNLAHSDSSFLTFSSDNLYGYSENDSDEPNAVFENSASRMNIPFFLDNEHFYGYFFDHSLRSLDFQRKALRYLLADWIANSGLMPIVHSSFLAVTYPRPSLFDVDKIYLINLERRNERRMITDELIGCFLSHYRIWQEVDEKKLNRVIVFEDDLRFMVNSTDLLKELIEDIDTSGIEWDLIYLGRKQLKDADENWVPGHRHLSTVDYSYWTLGYMLSLNGARKLLDGNPLKKLVPVDEYIPIMFNKHPNTTWKNAFPNRNLIAYTIYPTIVVPERYTYQHGYISDTEDSDIIDVESAMWTNKKTNKDDVKIHYTGVSVEFQFALFVARMGCICGKPDLEIEMQQYRILKPFAKGGFSQLFLVEEYKTGHKLALKRIDCYSKTDVERVRNEIDIQRRFGMHPNILSLKCFTDDEIPHGLRFSLIFDFYERGSLQDELTDRRPSCDYINEERVIRLFLQIASAIKFMHSSSPPIAHRDIKPANVLLSDNDRPILMDFGSCFACPIIINDGKDSRMQLANRLLTLFSVFVNRCYKAVISI</sequence>
<dbReference type="InterPro" id="IPR002654">
    <property type="entry name" value="Glyco_trans_25"/>
</dbReference>
<evidence type="ECO:0000256" key="8">
    <source>
        <dbReference type="ARBA" id="ARBA00048679"/>
    </source>
</evidence>
<dbReference type="GO" id="GO:0004674">
    <property type="term" value="F:protein serine/threonine kinase activity"/>
    <property type="evidence" value="ECO:0007669"/>
    <property type="project" value="UniProtKB-KW"/>
</dbReference>
<dbReference type="EC" id="2.7.11.1" evidence="1"/>
<dbReference type="PROSITE" id="PS50011">
    <property type="entry name" value="PROTEIN_KINASE_DOM"/>
    <property type="match status" value="1"/>
</dbReference>
<evidence type="ECO:0000256" key="6">
    <source>
        <dbReference type="ARBA" id="ARBA00022840"/>
    </source>
</evidence>
<dbReference type="OrthoDB" id="47375at2759"/>
<dbReference type="SMART" id="SM00220">
    <property type="entry name" value="S_TKc"/>
    <property type="match status" value="1"/>
</dbReference>
<protein>
    <recommendedName>
        <fullName evidence="1">non-specific serine/threonine protein kinase</fullName>
        <ecNumber evidence="1">2.7.11.1</ecNumber>
    </recommendedName>
</protein>
<dbReference type="SUPFAM" id="SSF56112">
    <property type="entry name" value="Protein kinase-like (PK-like)"/>
    <property type="match status" value="1"/>
</dbReference>
<dbReference type="PANTHER" id="PTHR45998">
    <property type="entry name" value="SERINE/THREONINE-PROTEIN KINASE 16"/>
    <property type="match status" value="1"/>
</dbReference>
<keyword evidence="2" id="KW-0723">Serine/threonine-protein kinase</keyword>
<gene>
    <name evidence="10" type="ORF">X798_06773</name>
</gene>
<evidence type="ECO:0000256" key="5">
    <source>
        <dbReference type="ARBA" id="ARBA00022777"/>
    </source>
</evidence>
<keyword evidence="4" id="KW-0547">Nucleotide-binding</keyword>
<dbReference type="InterPro" id="IPR008271">
    <property type="entry name" value="Ser/Thr_kinase_AS"/>
</dbReference>
<evidence type="ECO:0000256" key="2">
    <source>
        <dbReference type="ARBA" id="ARBA00022527"/>
    </source>
</evidence>
<evidence type="ECO:0000313" key="11">
    <source>
        <dbReference type="Proteomes" id="UP000242913"/>
    </source>
</evidence>
<dbReference type="InterPro" id="IPR011009">
    <property type="entry name" value="Kinase-like_dom_sf"/>
</dbReference>
<dbReference type="InterPro" id="IPR000719">
    <property type="entry name" value="Prot_kinase_dom"/>
</dbReference>
<proteinExistence type="predicted"/>
<dbReference type="PANTHER" id="PTHR45998:SF2">
    <property type="entry name" value="SERINE_THREONINE-PROTEIN KINASE 16"/>
    <property type="match status" value="1"/>
</dbReference>
<organism evidence="10 11">
    <name type="scientific">Onchocerca flexuosa</name>
    <dbReference type="NCBI Taxonomy" id="387005"/>
    <lineage>
        <taxon>Eukaryota</taxon>
        <taxon>Metazoa</taxon>
        <taxon>Ecdysozoa</taxon>
        <taxon>Nematoda</taxon>
        <taxon>Chromadorea</taxon>
        <taxon>Rhabditida</taxon>
        <taxon>Spirurina</taxon>
        <taxon>Spiruromorpha</taxon>
        <taxon>Filarioidea</taxon>
        <taxon>Onchocercidae</taxon>
        <taxon>Onchocerca</taxon>
    </lineage>
</organism>
<keyword evidence="11" id="KW-1185">Reference proteome</keyword>
<accession>A0A238BLG7</accession>
<feature type="domain" description="Protein kinase" evidence="9">
    <location>
        <begin position="392"/>
        <end position="584"/>
    </location>
</feature>
<evidence type="ECO:0000259" key="9">
    <source>
        <dbReference type="PROSITE" id="PS50011"/>
    </source>
</evidence>
<keyword evidence="5" id="KW-0418">Kinase</keyword>